<proteinExistence type="predicted"/>
<evidence type="ECO:0000313" key="2">
    <source>
        <dbReference type="Proteomes" id="UP000325606"/>
    </source>
</evidence>
<evidence type="ECO:0000313" key="1">
    <source>
        <dbReference type="EMBL" id="QEW05714.1"/>
    </source>
</evidence>
<keyword evidence="2" id="KW-1185">Reference proteome</keyword>
<accession>A0A5J6LAP9</accession>
<protein>
    <submittedName>
        <fullName evidence="1">Type VI secretion system baseplate subunit TssG</fullName>
    </submittedName>
</protein>
<dbReference type="InterPro" id="IPR010732">
    <property type="entry name" value="T6SS_TssG-like"/>
</dbReference>
<organism evidence="1 2">
    <name type="scientific">Nitrincola iocasae</name>
    <dbReference type="NCBI Taxonomy" id="2614693"/>
    <lineage>
        <taxon>Bacteria</taxon>
        <taxon>Pseudomonadati</taxon>
        <taxon>Pseudomonadota</taxon>
        <taxon>Gammaproteobacteria</taxon>
        <taxon>Oceanospirillales</taxon>
        <taxon>Oceanospirillaceae</taxon>
        <taxon>Nitrincola</taxon>
    </lineage>
</organism>
<dbReference type="Proteomes" id="UP000325606">
    <property type="component" value="Chromosome"/>
</dbReference>
<dbReference type="KEGG" id="nik:F5I99_03990"/>
<sequence>MFDLNFYLRYRPVEYDFYQLVRLAECLYVATQNSRAGLMPSDQPLESEFIEFSQQTELNFTTQGVLSVGVDADMPGKNRLRVAMFGLFGSQGVLPSFYTELLHQRARQGDHAFRVYLDALNSRTLGFLFTAWNRNRYPFIHERRQRLEDKSAFRGENLISGYAGTHLDAFQQAPVMTQVASYFCGYFSNQRKTSAGLKAIFSKVIGVEVIVQQFHARRYKLPVDECNRLGCRASSLGRDFVVGEEIIDGNMSLRVTTHPVDYLLFDSLQPGGPLYQLVAAVTEQYLGIGFDVELQPVLRSTEVPVATLNKNGLTNATRLGYNAWLDGRMPAMDADDVCFTLTGQTTG</sequence>
<dbReference type="RefSeq" id="WP_151053758.1">
    <property type="nucleotide sequence ID" value="NZ_CP044222.1"/>
</dbReference>
<gene>
    <name evidence="1" type="primary">tssG</name>
    <name evidence="1" type="ORF">F5I99_03990</name>
</gene>
<dbReference type="PANTHER" id="PTHR35564">
    <property type="match status" value="1"/>
</dbReference>
<name>A0A5J6LAP9_9GAMM</name>
<dbReference type="EMBL" id="CP044222">
    <property type="protein sequence ID" value="QEW05714.1"/>
    <property type="molecule type" value="Genomic_DNA"/>
</dbReference>
<dbReference type="NCBIfam" id="TIGR03347">
    <property type="entry name" value="VI_chp_1"/>
    <property type="match status" value="1"/>
</dbReference>
<dbReference type="Pfam" id="PF06996">
    <property type="entry name" value="T6SS_TssG"/>
    <property type="match status" value="1"/>
</dbReference>
<dbReference type="AlphaFoldDB" id="A0A5J6LAP9"/>
<dbReference type="PANTHER" id="PTHR35564:SF4">
    <property type="entry name" value="CYTOPLASMIC PROTEIN"/>
    <property type="match status" value="1"/>
</dbReference>
<reference evidence="1 2" key="1">
    <citation type="submission" date="2019-09" db="EMBL/GenBank/DDBJ databases">
        <title>Nitrincola iocasae sp. nov., a bacterium isolated from the sediment collected at a cold seep field in South China Sea.</title>
        <authorList>
            <person name="Zhang H."/>
            <person name="Wang H."/>
            <person name="Li C."/>
        </authorList>
    </citation>
    <scope>NUCLEOTIDE SEQUENCE [LARGE SCALE GENOMIC DNA]</scope>
    <source>
        <strain evidence="1 2">KXZD1103</strain>
    </source>
</reference>